<reference evidence="1" key="1">
    <citation type="submission" date="2020-06" db="EMBL/GenBank/DDBJ databases">
        <title>Unique genomic features of the anaerobic methanotrophic archaea.</title>
        <authorList>
            <person name="Chadwick G.L."/>
            <person name="Skennerton C.T."/>
            <person name="Laso-Perez R."/>
            <person name="Leu A.O."/>
            <person name="Speth D.R."/>
            <person name="Yu H."/>
            <person name="Morgan-Lang C."/>
            <person name="Hatzenpichler R."/>
            <person name="Goudeau D."/>
            <person name="Malmstrom R."/>
            <person name="Brazelton W.J."/>
            <person name="Woyke T."/>
            <person name="Hallam S.J."/>
            <person name="Tyson G.W."/>
            <person name="Wegener G."/>
            <person name="Boetius A."/>
            <person name="Orphan V."/>
        </authorList>
    </citation>
    <scope>NUCLEOTIDE SEQUENCE</scope>
</reference>
<proteinExistence type="predicted"/>
<name>A0A7G9YEI2_9EURY</name>
<dbReference type="AlphaFoldDB" id="A0A7G9YEI2"/>
<organism evidence="1">
    <name type="scientific">Candidatus Methanogaster sp. ANME-2c ERB4</name>
    <dbReference type="NCBI Taxonomy" id="2759911"/>
    <lineage>
        <taxon>Archaea</taxon>
        <taxon>Methanobacteriati</taxon>
        <taxon>Methanobacteriota</taxon>
        <taxon>Stenosarchaea group</taxon>
        <taxon>Methanomicrobia</taxon>
        <taxon>Methanosarcinales</taxon>
        <taxon>ANME-2 cluster</taxon>
        <taxon>Candidatus Methanogasteraceae</taxon>
        <taxon>Candidatus Methanogaster</taxon>
    </lineage>
</organism>
<sequence length="150" mass="16517">MSGSTKTPSAASHLRVALGSAAPCPLPPAACTRQPAPSPLSHFHAPRRRIRPRHDARCPAARLACGEARRARIGGGEDQGCNWQMRAVHECVKSTLTGVSFFGVECCACKMSMYSFVLECEVRRLKGDDIFLDKETFISLKDNYISHEWL</sequence>
<accession>A0A7G9YEI2</accession>
<protein>
    <submittedName>
        <fullName evidence="1">Uncharacterized protein</fullName>
    </submittedName>
</protein>
<gene>
    <name evidence="1" type="ORF">NIBJONLA_00033</name>
</gene>
<evidence type="ECO:0000313" key="1">
    <source>
        <dbReference type="EMBL" id="QNO46416.1"/>
    </source>
</evidence>
<dbReference type="EMBL" id="MT631189">
    <property type="protein sequence ID" value="QNO46416.1"/>
    <property type="molecule type" value="Genomic_DNA"/>
</dbReference>